<evidence type="ECO:0000256" key="3">
    <source>
        <dbReference type="ARBA" id="ARBA00002315"/>
    </source>
</evidence>
<dbReference type="RefSeq" id="WP_200820642.1">
    <property type="nucleotide sequence ID" value="NZ_FWZT01000001.1"/>
</dbReference>
<dbReference type="EC" id="5.4.2.12" evidence="10"/>
<feature type="binding site" evidence="12">
    <location>
        <begin position="156"/>
        <end position="157"/>
    </location>
    <ligand>
        <name>substrate</name>
    </ligand>
</feature>
<evidence type="ECO:0000313" key="17">
    <source>
        <dbReference type="Proteomes" id="UP000192907"/>
    </source>
</evidence>
<evidence type="ECO:0000313" key="16">
    <source>
        <dbReference type="EMBL" id="SME88606.1"/>
    </source>
</evidence>
<comment type="pathway">
    <text evidence="4">Carbohydrate degradation; glycolysis; pyruvate from D-glyceraldehyde 3-phosphate: step 3/5.</text>
</comment>
<evidence type="ECO:0000256" key="9">
    <source>
        <dbReference type="ARBA" id="ARBA00023235"/>
    </source>
</evidence>
<feature type="domain" description="BPG-independent PGAM N-terminal" evidence="15">
    <location>
        <begin position="87"/>
        <end position="307"/>
    </location>
</feature>
<dbReference type="FunFam" id="3.40.1450.10:FF:000002">
    <property type="entry name" value="2,3-bisphosphoglycerate-independent phosphoglycerate mutase"/>
    <property type="match status" value="1"/>
</dbReference>
<feature type="binding site" evidence="13">
    <location>
        <position position="14"/>
    </location>
    <ligand>
        <name>Mn(2+)</name>
        <dbReference type="ChEBI" id="CHEBI:29035"/>
        <label>2</label>
    </ligand>
</feature>
<dbReference type="PANTHER" id="PTHR31637:SF0">
    <property type="entry name" value="2,3-BISPHOSPHOGLYCERATE-INDEPENDENT PHOSPHOGLYCERATE MUTASE"/>
    <property type="match status" value="1"/>
</dbReference>
<keyword evidence="9" id="KW-0413">Isomerase</keyword>
<dbReference type="Pfam" id="PF01676">
    <property type="entry name" value="Metalloenzyme"/>
    <property type="match status" value="1"/>
</dbReference>
<feature type="binding site" evidence="12">
    <location>
        <position position="192"/>
    </location>
    <ligand>
        <name>substrate</name>
    </ligand>
</feature>
<dbReference type="InterPro" id="IPR011258">
    <property type="entry name" value="BPG-indep_PGM_N"/>
</dbReference>
<comment type="catalytic activity">
    <reaction evidence="1">
        <text>(2R)-2-phosphoglycerate = (2R)-3-phosphoglycerate</text>
        <dbReference type="Rhea" id="RHEA:15901"/>
        <dbReference type="ChEBI" id="CHEBI:58272"/>
        <dbReference type="ChEBI" id="CHEBI:58289"/>
        <dbReference type="EC" id="5.4.2.12"/>
    </reaction>
</comment>
<dbReference type="InterPro" id="IPR006124">
    <property type="entry name" value="Metalloenzyme"/>
</dbReference>
<dbReference type="EMBL" id="FWZT01000001">
    <property type="protein sequence ID" value="SME88606.1"/>
    <property type="molecule type" value="Genomic_DNA"/>
</dbReference>
<dbReference type="UniPathway" id="UPA00109">
    <property type="reaction ID" value="UER00186"/>
</dbReference>
<feature type="binding site" evidence="12">
    <location>
        <position position="126"/>
    </location>
    <ligand>
        <name>substrate</name>
    </ligand>
</feature>
<feature type="active site" description="Phosphoserine intermediate" evidence="11">
    <location>
        <position position="65"/>
    </location>
</feature>
<feature type="binding site" evidence="13">
    <location>
        <position position="455"/>
    </location>
    <ligand>
        <name>Mn(2+)</name>
        <dbReference type="ChEBI" id="CHEBI:29035"/>
        <label>2</label>
    </ligand>
</feature>
<gene>
    <name evidence="16" type="ORF">SAMN06296036_101168</name>
</gene>
<dbReference type="AlphaFoldDB" id="A0A1Y6B7P0"/>
<feature type="binding site" evidence="13">
    <location>
        <position position="414"/>
    </location>
    <ligand>
        <name>Mn(2+)</name>
        <dbReference type="ChEBI" id="CHEBI:29035"/>
        <label>1</label>
    </ligand>
</feature>
<evidence type="ECO:0000256" key="10">
    <source>
        <dbReference type="NCBIfam" id="TIGR01307"/>
    </source>
</evidence>
<evidence type="ECO:0000256" key="12">
    <source>
        <dbReference type="PIRSR" id="PIRSR001492-2"/>
    </source>
</evidence>
<evidence type="ECO:0000256" key="4">
    <source>
        <dbReference type="ARBA" id="ARBA00004798"/>
    </source>
</evidence>
<comment type="function">
    <text evidence="3">Catalyzes the interconversion of 2-phosphoglycerate and 3-phosphoglycerate.</text>
</comment>
<organism evidence="16 17">
    <name type="scientific">Pseudobacteriovorax antillogorgiicola</name>
    <dbReference type="NCBI Taxonomy" id="1513793"/>
    <lineage>
        <taxon>Bacteria</taxon>
        <taxon>Pseudomonadati</taxon>
        <taxon>Bdellovibrionota</taxon>
        <taxon>Oligoflexia</taxon>
        <taxon>Oligoflexales</taxon>
        <taxon>Pseudobacteriovoracaceae</taxon>
        <taxon>Pseudobacteriovorax</taxon>
    </lineage>
</organism>
<dbReference type="NCBIfam" id="TIGR01307">
    <property type="entry name" value="pgm_bpd_ind"/>
    <property type="match status" value="1"/>
</dbReference>
<dbReference type="Pfam" id="PF06415">
    <property type="entry name" value="iPGM_N"/>
    <property type="match status" value="1"/>
</dbReference>
<dbReference type="STRING" id="1513793.SAMN06296036_101168"/>
<dbReference type="GO" id="GO:0006096">
    <property type="term" value="P:glycolytic process"/>
    <property type="evidence" value="ECO:0007669"/>
    <property type="project" value="UniProtKB-UniRule"/>
</dbReference>
<evidence type="ECO:0000256" key="1">
    <source>
        <dbReference type="ARBA" id="ARBA00000370"/>
    </source>
</evidence>
<dbReference type="GO" id="GO:0006007">
    <property type="term" value="P:glucose catabolic process"/>
    <property type="evidence" value="ECO:0007669"/>
    <property type="project" value="InterPro"/>
</dbReference>
<sequence length="546" mass="60729">MGRTKRRILTVVMDGVGVRDSDYGNAVKLARTPFLDRLKDRALYRTLKAHGTYVGLPSDGDIGNSEVGHNALGAGKIYDQGAKLVANGIQDRTMFDGEVWRSMMAQVKEASSTLHMIGLLSDGNVHAHQDHVHAMLEEAKKAGVKKVRLHVLLDGRDVGEKTAETYIDRLEEKMSAITASDFDVKVASGGGRMTTTMDRYEADWSMVERGWHAHVLGKADQQFPSLPKAIEYFRSETDTIDQYLPPFVIVEDGKPVGTIEDDDAVIFWNFRGDRAIEISRAFTEDDLDSFDRVRFPKVNYAGMMEYDGDLHIPSQYLVQPPAIDGTLGASLVSQGVTQFACSETQKFGHVTYFWNGNRSGYFDKSIEEYVEIKSDNIPFDLKPWMKAAEITDETVQRLMKGSFDVGRINYANGDMVGHTGNLEASIIAMATVDLQIGRLMKACDKTDTILMVTADHGNCDEMFDTKDQSSTDPKWLLNLDQNRPKAKTSHTLNEVPLYIYDPKGVSDYELHTNNQASIGNVASTILSLAGLPEQDEYLPSLLKVKS</sequence>
<feature type="binding site" evidence="12">
    <location>
        <position position="199"/>
    </location>
    <ligand>
        <name>substrate</name>
    </ligand>
</feature>
<evidence type="ECO:0000256" key="8">
    <source>
        <dbReference type="ARBA" id="ARBA00023211"/>
    </source>
</evidence>
<dbReference type="SUPFAM" id="SSF53649">
    <property type="entry name" value="Alkaline phosphatase-like"/>
    <property type="match status" value="1"/>
</dbReference>
<dbReference type="Proteomes" id="UP000192907">
    <property type="component" value="Unassembled WGS sequence"/>
</dbReference>
<dbReference type="GO" id="GO:0005737">
    <property type="term" value="C:cytoplasm"/>
    <property type="evidence" value="ECO:0007669"/>
    <property type="project" value="InterPro"/>
</dbReference>
<keyword evidence="17" id="KW-1185">Reference proteome</keyword>
<evidence type="ECO:0000256" key="7">
    <source>
        <dbReference type="ARBA" id="ARBA00023152"/>
    </source>
</evidence>
<comment type="similarity">
    <text evidence="5">Belongs to the BPG-independent phosphoglycerate mutase family.</text>
</comment>
<evidence type="ECO:0000259" key="14">
    <source>
        <dbReference type="Pfam" id="PF01676"/>
    </source>
</evidence>
<name>A0A1Y6B7P0_9BACT</name>
<keyword evidence="8 13" id="KW-0464">Manganese</keyword>
<feature type="binding site" evidence="13">
    <location>
        <position position="418"/>
    </location>
    <ligand>
        <name>Mn(2+)</name>
        <dbReference type="ChEBI" id="CHEBI:29035"/>
        <label>1</label>
    </ligand>
</feature>
<evidence type="ECO:0000256" key="2">
    <source>
        <dbReference type="ARBA" id="ARBA00001936"/>
    </source>
</evidence>
<protein>
    <recommendedName>
        <fullName evidence="10">2,3-bisphosphoglycerate-independent phosphoglycerate mutase</fullName>
        <ecNumber evidence="10">5.4.2.12</ecNumber>
    </recommendedName>
</protein>
<dbReference type="PIRSF" id="PIRSF001492">
    <property type="entry name" value="IPGAM"/>
    <property type="match status" value="1"/>
</dbReference>
<dbReference type="Gene3D" id="3.40.720.10">
    <property type="entry name" value="Alkaline Phosphatase, subunit A"/>
    <property type="match status" value="1"/>
</dbReference>
<accession>A0A1Y6B7P0</accession>
<dbReference type="InterPro" id="IPR017850">
    <property type="entry name" value="Alkaline_phosphatase_core_sf"/>
</dbReference>
<dbReference type="GO" id="GO:0030145">
    <property type="term" value="F:manganese ion binding"/>
    <property type="evidence" value="ECO:0007669"/>
    <property type="project" value="InterPro"/>
</dbReference>
<feature type="binding site" evidence="12">
    <location>
        <position position="346"/>
    </location>
    <ligand>
        <name>substrate</name>
    </ligand>
</feature>
<evidence type="ECO:0000256" key="13">
    <source>
        <dbReference type="PIRSR" id="PIRSR001492-3"/>
    </source>
</evidence>
<reference evidence="17" key="1">
    <citation type="submission" date="2017-04" db="EMBL/GenBank/DDBJ databases">
        <authorList>
            <person name="Varghese N."/>
            <person name="Submissions S."/>
        </authorList>
    </citation>
    <scope>NUCLEOTIDE SEQUENCE [LARGE SCALE GENOMIC DNA]</scope>
    <source>
        <strain evidence="17">RKEM611</strain>
    </source>
</reference>
<evidence type="ECO:0000256" key="5">
    <source>
        <dbReference type="ARBA" id="ARBA00008819"/>
    </source>
</evidence>
<dbReference type="PANTHER" id="PTHR31637">
    <property type="entry name" value="2,3-BISPHOSPHOGLYCERATE-INDEPENDENT PHOSPHOGLYCERATE MUTASE"/>
    <property type="match status" value="1"/>
</dbReference>
<keyword evidence="7" id="KW-0324">Glycolysis</keyword>
<dbReference type="SUPFAM" id="SSF64158">
    <property type="entry name" value="2,3-Bisphosphoglycerate-independent phosphoglycerate mutase, substrate-binding domain"/>
    <property type="match status" value="1"/>
</dbReference>
<evidence type="ECO:0000256" key="6">
    <source>
        <dbReference type="ARBA" id="ARBA00022723"/>
    </source>
</evidence>
<proteinExistence type="inferred from homology"/>
<evidence type="ECO:0000259" key="15">
    <source>
        <dbReference type="Pfam" id="PF06415"/>
    </source>
</evidence>
<comment type="cofactor">
    <cofactor evidence="2">
        <name>Mn(2+)</name>
        <dbReference type="ChEBI" id="CHEBI:29035"/>
    </cofactor>
</comment>
<dbReference type="CDD" id="cd16010">
    <property type="entry name" value="iPGM"/>
    <property type="match status" value="1"/>
</dbReference>
<dbReference type="InterPro" id="IPR005995">
    <property type="entry name" value="Pgm_bpd_ind"/>
</dbReference>
<feature type="binding site" evidence="13">
    <location>
        <position position="65"/>
    </location>
    <ligand>
        <name>Mn(2+)</name>
        <dbReference type="ChEBI" id="CHEBI:29035"/>
        <label>2</label>
    </ligand>
</feature>
<dbReference type="GO" id="GO:0004619">
    <property type="term" value="F:phosphoglycerate mutase activity"/>
    <property type="evidence" value="ECO:0007669"/>
    <property type="project" value="UniProtKB-UniRule"/>
</dbReference>
<feature type="binding site" evidence="13">
    <location>
        <position position="456"/>
    </location>
    <ligand>
        <name>Mn(2+)</name>
        <dbReference type="ChEBI" id="CHEBI:29035"/>
        <label>2</label>
    </ligand>
</feature>
<feature type="binding site" evidence="12">
    <location>
        <begin position="271"/>
        <end position="274"/>
    </location>
    <ligand>
        <name>substrate</name>
    </ligand>
</feature>
<evidence type="ECO:0000256" key="11">
    <source>
        <dbReference type="PIRSR" id="PIRSR001492-1"/>
    </source>
</evidence>
<dbReference type="InterPro" id="IPR036646">
    <property type="entry name" value="PGAM_B_sf"/>
</dbReference>
<keyword evidence="6 13" id="KW-0479">Metal-binding</keyword>
<dbReference type="Gene3D" id="3.40.1450.10">
    <property type="entry name" value="BPG-independent phosphoglycerate mutase, domain B"/>
    <property type="match status" value="1"/>
</dbReference>
<feature type="binding site" evidence="13">
    <location>
        <position position="490"/>
    </location>
    <ligand>
        <name>Mn(2+)</name>
        <dbReference type="ChEBI" id="CHEBI:29035"/>
        <label>1</label>
    </ligand>
</feature>
<feature type="domain" description="Metalloenzyme" evidence="14">
    <location>
        <begin position="7"/>
        <end position="531"/>
    </location>
</feature>